<dbReference type="Pfam" id="PF00989">
    <property type="entry name" value="PAS"/>
    <property type="match status" value="1"/>
</dbReference>
<dbReference type="SMART" id="SM00091">
    <property type="entry name" value="PAS"/>
    <property type="match status" value="3"/>
</dbReference>
<dbReference type="Pfam" id="PF08447">
    <property type="entry name" value="PAS_3"/>
    <property type="match status" value="1"/>
</dbReference>
<dbReference type="SMART" id="SM00086">
    <property type="entry name" value="PAC"/>
    <property type="match status" value="2"/>
</dbReference>
<sequence length="983" mass="111692">MQLGNLSADVANLEIFSAFVEHTPAAVAMLDHDMRYLLTSRRWLTDYSLDNQNLIGRSHYEVFPLFQEKQARVGEQENITQLSHHPITAYSLKRWQKIYALCLAGQPQRGDSDYFIKPDGFWQRVKWELQPWYTRTGEIGGIMMFTEFQEHRSLTEESQPDSEEDYRWLREKASEAIWGTASLTKTIEQLQQESVERRQAQALQKESEERYRSLVAAMAEGIILLDVNGIVYTCNSAAESILGLTAEQLIGLSCLDFFRSAVKEDGKLFPPEEYPIHVTLRTGQSFTDVIMGILQTDGILTWLSINSQPLFHPNETKPYAAVASFIDISKRKQVEAELRESEERFRTTFDQAAVGINHSEPDGRFVRVNQKFCNIMGYSREELLEHTFQDITYPDDLLIDMENVRSLLADEIPTYTLEKRYIRKDGQLIWVQITASLVRTPQGEPKYFLSVVQDINLRKAAESALRDSEAQLRELFAREALLNRLSNQIRNSLELNTILETTVQEIRQILNVDRCQFAWYCPYDAEAYWEVVKEARNSDLPDRRGCYPAEAVGLLAQQVLNLEVLRIDDIEMVSDPIFREFVRSFDCASVLVLPMQTPSGTIGVISCSQSHEPRPWMDSEVELLQSVKDQLLIAIKQAELYAASRTATQKAQEQATKLEQTLRELQRTQTQLIQSEKMSSLGQLVAGVAHEINNPVNFIYGNLIYAQEYFQDILGLLQLYRTTYTKPPALIQERIDAIDLDFLVSDLSQLQNSMKVGAERIREIVRSLRTFSRVDESDNKQVDIHTGLESTLMILHSRLKAKPGHPAISVIKEYGDLPSVECYPGQLNQVFMNLISNALDALEEKMKCEPLEITTNPSETVTNFSPTITINTGIIGRDNPTISLTPHSLLQPTIGECLPKKESDVEASHIFIRIADNGAGMTQKTQQQLFEPFFTTKPVGKGTGLGLAISYQIIVEKHGGKLWCHSAPGQGTEFVVEIPIHHH</sequence>
<keyword evidence="3" id="KW-0597">Phosphoprotein</keyword>
<dbReference type="InterPro" id="IPR003661">
    <property type="entry name" value="HisK_dim/P_dom"/>
</dbReference>
<keyword evidence="5" id="KW-0547">Nucleotide-binding</keyword>
<keyword evidence="7" id="KW-0067">ATP-binding</keyword>
<reference evidence="13" key="2">
    <citation type="journal article" date="2022" name="Microbiol. Resour. Announc.">
        <title>Metagenome Sequencing to Explore Phylogenomics of Terrestrial Cyanobacteria.</title>
        <authorList>
            <person name="Ward R.D."/>
            <person name="Stajich J.E."/>
            <person name="Johansen J.R."/>
            <person name="Huntemann M."/>
            <person name="Clum A."/>
            <person name="Foster B."/>
            <person name="Foster B."/>
            <person name="Roux S."/>
            <person name="Palaniappan K."/>
            <person name="Varghese N."/>
            <person name="Mukherjee S."/>
            <person name="Reddy T.B.K."/>
            <person name="Daum C."/>
            <person name="Copeland A."/>
            <person name="Chen I.A."/>
            <person name="Ivanova N.N."/>
            <person name="Kyrpides N.C."/>
            <person name="Shapiro N."/>
            <person name="Eloe-Fadrosh E.A."/>
            <person name="Pietrasiak N."/>
        </authorList>
    </citation>
    <scope>NUCLEOTIDE SEQUENCE</scope>
    <source>
        <strain evidence="13">CPER-KK1</strain>
    </source>
</reference>
<dbReference type="InterPro" id="IPR000700">
    <property type="entry name" value="PAS-assoc_C"/>
</dbReference>
<dbReference type="Gene3D" id="3.30.565.10">
    <property type="entry name" value="Histidine kinase-like ATPase, C-terminal domain"/>
    <property type="match status" value="1"/>
</dbReference>
<dbReference type="CDD" id="cd00130">
    <property type="entry name" value="PAS"/>
    <property type="match status" value="2"/>
</dbReference>
<dbReference type="InterPro" id="IPR005467">
    <property type="entry name" value="His_kinase_dom"/>
</dbReference>
<dbReference type="PRINTS" id="PR00344">
    <property type="entry name" value="BCTRLSENSOR"/>
</dbReference>
<evidence type="ECO:0000313" key="13">
    <source>
        <dbReference type="EMBL" id="MBW4543106.1"/>
    </source>
</evidence>
<dbReference type="SUPFAM" id="SSF55785">
    <property type="entry name" value="PYP-like sensor domain (PAS domain)"/>
    <property type="match status" value="3"/>
</dbReference>
<evidence type="ECO:0000256" key="9">
    <source>
        <dbReference type="SAM" id="Coils"/>
    </source>
</evidence>
<dbReference type="EC" id="2.7.13.3" evidence="2"/>
<reference evidence="13" key="1">
    <citation type="submission" date="2021-05" db="EMBL/GenBank/DDBJ databases">
        <authorList>
            <person name="Pietrasiak N."/>
            <person name="Ward R."/>
            <person name="Stajich J.E."/>
            <person name="Kurbessoian T."/>
        </authorList>
    </citation>
    <scope>NUCLEOTIDE SEQUENCE</scope>
    <source>
        <strain evidence="13">CPER-KK1</strain>
    </source>
</reference>
<feature type="domain" description="PAS" evidence="11">
    <location>
        <begin position="341"/>
        <end position="411"/>
    </location>
</feature>
<feature type="domain" description="PAS" evidence="11">
    <location>
        <begin position="207"/>
        <end position="251"/>
    </location>
</feature>
<dbReference type="Pfam" id="PF01590">
    <property type="entry name" value="GAF"/>
    <property type="match status" value="1"/>
</dbReference>
<dbReference type="InterPro" id="IPR013655">
    <property type="entry name" value="PAS_fold_3"/>
</dbReference>
<dbReference type="AlphaFoldDB" id="A0A951U918"/>
<dbReference type="InterPro" id="IPR004358">
    <property type="entry name" value="Sig_transdc_His_kin-like_C"/>
</dbReference>
<dbReference type="PROSITE" id="PS50113">
    <property type="entry name" value="PAC"/>
    <property type="match status" value="2"/>
</dbReference>
<dbReference type="InterPro" id="IPR035965">
    <property type="entry name" value="PAS-like_dom_sf"/>
</dbReference>
<dbReference type="Pfam" id="PF08448">
    <property type="entry name" value="PAS_4"/>
    <property type="match status" value="1"/>
</dbReference>
<dbReference type="NCBIfam" id="TIGR00229">
    <property type="entry name" value="sensory_box"/>
    <property type="match status" value="2"/>
</dbReference>
<gene>
    <name evidence="13" type="ORF">KME25_01455</name>
</gene>
<comment type="caution">
    <text evidence="13">The sequence shown here is derived from an EMBL/GenBank/DDBJ whole genome shotgun (WGS) entry which is preliminary data.</text>
</comment>
<dbReference type="InterPro" id="IPR001610">
    <property type="entry name" value="PAC"/>
</dbReference>
<dbReference type="InterPro" id="IPR013767">
    <property type="entry name" value="PAS_fold"/>
</dbReference>
<dbReference type="Gene3D" id="1.10.287.130">
    <property type="match status" value="1"/>
</dbReference>
<dbReference type="PANTHER" id="PTHR43065">
    <property type="entry name" value="SENSOR HISTIDINE KINASE"/>
    <property type="match status" value="1"/>
</dbReference>
<evidence type="ECO:0000256" key="3">
    <source>
        <dbReference type="ARBA" id="ARBA00022553"/>
    </source>
</evidence>
<dbReference type="CDD" id="cd00082">
    <property type="entry name" value="HisKA"/>
    <property type="match status" value="1"/>
</dbReference>
<dbReference type="PROSITE" id="PS50112">
    <property type="entry name" value="PAS"/>
    <property type="match status" value="2"/>
</dbReference>
<dbReference type="SMART" id="SM00388">
    <property type="entry name" value="HisKA"/>
    <property type="match status" value="1"/>
</dbReference>
<dbReference type="Pfam" id="PF02518">
    <property type="entry name" value="HATPase_c"/>
    <property type="match status" value="1"/>
</dbReference>
<evidence type="ECO:0000256" key="6">
    <source>
        <dbReference type="ARBA" id="ARBA00022777"/>
    </source>
</evidence>
<feature type="domain" description="PAC" evidence="12">
    <location>
        <begin position="287"/>
        <end position="340"/>
    </location>
</feature>
<accession>A0A951U918</accession>
<evidence type="ECO:0000256" key="8">
    <source>
        <dbReference type="ARBA" id="ARBA00023012"/>
    </source>
</evidence>
<evidence type="ECO:0000259" key="11">
    <source>
        <dbReference type="PROSITE" id="PS50112"/>
    </source>
</evidence>
<evidence type="ECO:0000259" key="12">
    <source>
        <dbReference type="PROSITE" id="PS50113"/>
    </source>
</evidence>
<dbReference type="InterPro" id="IPR036097">
    <property type="entry name" value="HisK_dim/P_sf"/>
</dbReference>
<keyword evidence="6" id="KW-0418">Kinase</keyword>
<feature type="domain" description="Histidine kinase" evidence="10">
    <location>
        <begin position="687"/>
        <end position="982"/>
    </location>
</feature>
<dbReference type="SUPFAM" id="SSF55781">
    <property type="entry name" value="GAF domain-like"/>
    <property type="match status" value="1"/>
</dbReference>
<evidence type="ECO:0000256" key="1">
    <source>
        <dbReference type="ARBA" id="ARBA00000085"/>
    </source>
</evidence>
<evidence type="ECO:0000256" key="2">
    <source>
        <dbReference type="ARBA" id="ARBA00012438"/>
    </source>
</evidence>
<dbReference type="Gene3D" id="3.30.450.20">
    <property type="entry name" value="PAS domain"/>
    <property type="match status" value="3"/>
</dbReference>
<dbReference type="InterPro" id="IPR013656">
    <property type="entry name" value="PAS_4"/>
</dbReference>
<dbReference type="SMART" id="SM00387">
    <property type="entry name" value="HATPase_c"/>
    <property type="match status" value="1"/>
</dbReference>
<dbReference type="SUPFAM" id="SSF55874">
    <property type="entry name" value="ATPase domain of HSP90 chaperone/DNA topoisomerase II/histidine kinase"/>
    <property type="match status" value="1"/>
</dbReference>
<dbReference type="InterPro" id="IPR000014">
    <property type="entry name" value="PAS"/>
</dbReference>
<evidence type="ECO:0000313" key="14">
    <source>
        <dbReference type="Proteomes" id="UP000753908"/>
    </source>
</evidence>
<organism evidence="13 14">
    <name type="scientific">Symplocastrum torsivum CPER-KK1</name>
    <dbReference type="NCBI Taxonomy" id="450513"/>
    <lineage>
        <taxon>Bacteria</taxon>
        <taxon>Bacillati</taxon>
        <taxon>Cyanobacteriota</taxon>
        <taxon>Cyanophyceae</taxon>
        <taxon>Oscillatoriophycideae</taxon>
        <taxon>Oscillatoriales</taxon>
        <taxon>Microcoleaceae</taxon>
        <taxon>Symplocastrum</taxon>
    </lineage>
</organism>
<dbReference type="InterPro" id="IPR029016">
    <property type="entry name" value="GAF-like_dom_sf"/>
</dbReference>
<evidence type="ECO:0000256" key="7">
    <source>
        <dbReference type="ARBA" id="ARBA00022840"/>
    </source>
</evidence>
<feature type="coiled-coil region" evidence="9">
    <location>
        <begin position="648"/>
        <end position="678"/>
    </location>
</feature>
<evidence type="ECO:0000256" key="4">
    <source>
        <dbReference type="ARBA" id="ARBA00022679"/>
    </source>
</evidence>
<keyword evidence="8" id="KW-0902">Two-component regulatory system</keyword>
<name>A0A951U918_9CYAN</name>
<feature type="domain" description="PAC" evidence="12">
    <location>
        <begin position="415"/>
        <end position="467"/>
    </location>
</feature>
<dbReference type="SUPFAM" id="SSF47384">
    <property type="entry name" value="Homodimeric domain of signal transducing histidine kinase"/>
    <property type="match status" value="1"/>
</dbReference>
<dbReference type="InterPro" id="IPR003594">
    <property type="entry name" value="HATPase_dom"/>
</dbReference>
<dbReference type="PANTHER" id="PTHR43065:SF50">
    <property type="entry name" value="HISTIDINE KINASE"/>
    <property type="match status" value="1"/>
</dbReference>
<keyword evidence="4" id="KW-0808">Transferase</keyword>
<evidence type="ECO:0000256" key="5">
    <source>
        <dbReference type="ARBA" id="ARBA00022741"/>
    </source>
</evidence>
<dbReference type="EMBL" id="JAHHIF010000002">
    <property type="protein sequence ID" value="MBW4543106.1"/>
    <property type="molecule type" value="Genomic_DNA"/>
</dbReference>
<dbReference type="GO" id="GO:0000155">
    <property type="term" value="F:phosphorelay sensor kinase activity"/>
    <property type="evidence" value="ECO:0007669"/>
    <property type="project" value="InterPro"/>
</dbReference>
<evidence type="ECO:0000259" key="10">
    <source>
        <dbReference type="PROSITE" id="PS50109"/>
    </source>
</evidence>
<proteinExistence type="predicted"/>
<comment type="catalytic activity">
    <reaction evidence="1">
        <text>ATP + protein L-histidine = ADP + protein N-phospho-L-histidine.</text>
        <dbReference type="EC" id="2.7.13.3"/>
    </reaction>
</comment>
<keyword evidence="9" id="KW-0175">Coiled coil</keyword>
<dbReference type="Proteomes" id="UP000753908">
    <property type="component" value="Unassembled WGS sequence"/>
</dbReference>
<dbReference type="InterPro" id="IPR003018">
    <property type="entry name" value="GAF"/>
</dbReference>
<protein>
    <recommendedName>
        <fullName evidence="2">histidine kinase</fullName>
        <ecNumber evidence="2">2.7.13.3</ecNumber>
    </recommendedName>
</protein>
<dbReference type="SMART" id="SM00065">
    <property type="entry name" value="GAF"/>
    <property type="match status" value="1"/>
</dbReference>
<dbReference type="Gene3D" id="3.30.450.40">
    <property type="match status" value="1"/>
</dbReference>
<dbReference type="PROSITE" id="PS50109">
    <property type="entry name" value="HIS_KIN"/>
    <property type="match status" value="1"/>
</dbReference>
<dbReference type="InterPro" id="IPR036890">
    <property type="entry name" value="HATPase_C_sf"/>
</dbReference>